<dbReference type="GO" id="GO:0009423">
    <property type="term" value="P:chorismate biosynthetic process"/>
    <property type="evidence" value="ECO:0007669"/>
    <property type="project" value="UniProtKB-UniRule"/>
</dbReference>
<organism evidence="8">
    <name type="scientific">Aureimonas frigidaquae</name>
    <dbReference type="NCBI Taxonomy" id="424757"/>
    <lineage>
        <taxon>Bacteria</taxon>
        <taxon>Pseudomonadati</taxon>
        <taxon>Pseudomonadota</taxon>
        <taxon>Alphaproteobacteria</taxon>
        <taxon>Hyphomicrobiales</taxon>
        <taxon>Aurantimonadaceae</taxon>
        <taxon>Aureimonas</taxon>
    </lineage>
</organism>
<dbReference type="GO" id="GO:0005829">
    <property type="term" value="C:cytosol"/>
    <property type="evidence" value="ECO:0007669"/>
    <property type="project" value="TreeGrafter"/>
</dbReference>
<comment type="subcellular location">
    <subcellularLocation>
        <location evidence="7">Cytoplasm</location>
    </subcellularLocation>
</comment>
<dbReference type="OrthoDB" id="9800332at2"/>
<sequence length="193" mass="21656">MTSTADRPRQRARQIDLQGRSVALVGLMGAGKTTIGRKLAQMLEMPFVDSDAEIERVSRMSVSELFAAYGETEFRALEARVLGRIVEDRPRVIGTGGGAYMNEATRGLLRQKAVTVWLKADIDLLMERVGKRPTRPLLQAPDPRGVMQRLMEQRYPIYAEADITVQSRNARRETIAREIVTALDRWARSGDQA</sequence>
<dbReference type="AlphaFoldDB" id="A0A0P0Z1X1"/>
<keyword evidence="1 7" id="KW-0028">Amino-acid biosynthesis</keyword>
<evidence type="ECO:0000256" key="7">
    <source>
        <dbReference type="HAMAP-Rule" id="MF_00109"/>
    </source>
</evidence>
<name>A0A0P0Z1X1_9HYPH</name>
<keyword evidence="6 7" id="KW-0057">Aromatic amino acid biosynthesis</keyword>
<dbReference type="InterPro" id="IPR031322">
    <property type="entry name" value="Shikimate/glucono_kinase"/>
</dbReference>
<keyword evidence="7" id="KW-0479">Metal-binding</keyword>
<dbReference type="PANTHER" id="PTHR21087">
    <property type="entry name" value="SHIKIMATE KINASE"/>
    <property type="match status" value="1"/>
</dbReference>
<comment type="cofactor">
    <cofactor evidence="7">
        <name>Mg(2+)</name>
        <dbReference type="ChEBI" id="CHEBI:18420"/>
    </cofactor>
    <text evidence="7">Binds 1 Mg(2+) ion per subunit.</text>
</comment>
<comment type="function">
    <text evidence="7">Catalyzes the specific phosphorylation of the 3-hydroxyl group of shikimic acid using ATP as a cosubstrate.</text>
</comment>
<evidence type="ECO:0000313" key="8">
    <source>
        <dbReference type="EMBL" id="BAT27776.1"/>
    </source>
</evidence>
<keyword evidence="3 7" id="KW-0547">Nucleotide-binding</keyword>
<dbReference type="Gene3D" id="3.40.50.300">
    <property type="entry name" value="P-loop containing nucleotide triphosphate hydrolases"/>
    <property type="match status" value="1"/>
</dbReference>
<keyword evidence="7" id="KW-0963">Cytoplasm</keyword>
<keyword evidence="7" id="KW-0460">Magnesium</keyword>
<evidence type="ECO:0000256" key="2">
    <source>
        <dbReference type="ARBA" id="ARBA00022679"/>
    </source>
</evidence>
<feature type="binding site" evidence="7">
    <location>
        <position position="135"/>
    </location>
    <ligand>
        <name>ATP</name>
        <dbReference type="ChEBI" id="CHEBI:30616"/>
    </ligand>
</feature>
<keyword evidence="2 7" id="KW-0808">Transferase</keyword>
<dbReference type="InterPro" id="IPR000623">
    <property type="entry name" value="Shikimate_kinase/TSH1"/>
</dbReference>
<dbReference type="GO" id="GO:0000287">
    <property type="term" value="F:magnesium ion binding"/>
    <property type="evidence" value="ECO:0007669"/>
    <property type="project" value="UniProtKB-UniRule"/>
</dbReference>
<keyword evidence="4 7" id="KW-0418">Kinase</keyword>
<feature type="binding site" evidence="7">
    <location>
        <position position="75"/>
    </location>
    <ligand>
        <name>substrate</name>
    </ligand>
</feature>
<comment type="catalytic activity">
    <reaction evidence="7">
        <text>shikimate + ATP = 3-phosphoshikimate + ADP + H(+)</text>
        <dbReference type="Rhea" id="RHEA:13121"/>
        <dbReference type="ChEBI" id="CHEBI:15378"/>
        <dbReference type="ChEBI" id="CHEBI:30616"/>
        <dbReference type="ChEBI" id="CHEBI:36208"/>
        <dbReference type="ChEBI" id="CHEBI:145989"/>
        <dbReference type="ChEBI" id="CHEBI:456216"/>
        <dbReference type="EC" id="2.7.1.71"/>
    </reaction>
</comment>
<comment type="caution">
    <text evidence="7">Lacks conserved residue(s) required for the propagation of feature annotation.</text>
</comment>
<comment type="subunit">
    <text evidence="7">Monomer.</text>
</comment>
<feature type="binding site" evidence="7">
    <location>
        <position position="97"/>
    </location>
    <ligand>
        <name>substrate</name>
    </ligand>
</feature>
<feature type="binding site" evidence="7">
    <location>
        <position position="154"/>
    </location>
    <ligand>
        <name>substrate</name>
    </ligand>
</feature>
<dbReference type="EMBL" id="LC066375">
    <property type="protein sequence ID" value="BAT27776.1"/>
    <property type="molecule type" value="Genomic_DNA"/>
</dbReference>
<accession>A0A0P0Z1X1</accession>
<feature type="binding site" evidence="7">
    <location>
        <position position="33"/>
    </location>
    <ligand>
        <name>Mg(2+)</name>
        <dbReference type="ChEBI" id="CHEBI:18420"/>
    </ligand>
</feature>
<dbReference type="PANTHER" id="PTHR21087:SF16">
    <property type="entry name" value="SHIKIMATE KINASE 1, CHLOROPLASTIC"/>
    <property type="match status" value="1"/>
</dbReference>
<comment type="similarity">
    <text evidence="7">Belongs to the shikimate kinase family.</text>
</comment>
<evidence type="ECO:0000256" key="6">
    <source>
        <dbReference type="ARBA" id="ARBA00023141"/>
    </source>
</evidence>
<dbReference type="GO" id="GO:0009073">
    <property type="term" value="P:aromatic amino acid family biosynthetic process"/>
    <property type="evidence" value="ECO:0007669"/>
    <property type="project" value="UniProtKB-KW"/>
</dbReference>
<dbReference type="Pfam" id="PF01202">
    <property type="entry name" value="SKI"/>
    <property type="match status" value="1"/>
</dbReference>
<keyword evidence="5 7" id="KW-0067">ATP-binding</keyword>
<gene>
    <name evidence="7" type="primary">aroK</name>
</gene>
<dbReference type="RefSeq" id="WP_062226856.1">
    <property type="nucleotide sequence ID" value="NZ_BBWR01000003.1"/>
</dbReference>
<feature type="binding site" evidence="7">
    <location>
        <position position="51"/>
    </location>
    <ligand>
        <name>substrate</name>
    </ligand>
</feature>
<dbReference type="GO" id="GO:0004765">
    <property type="term" value="F:shikimate kinase activity"/>
    <property type="evidence" value="ECO:0007669"/>
    <property type="project" value="UniProtKB-UniRule"/>
</dbReference>
<reference evidence="8" key="1">
    <citation type="journal article" date="2015" name="Proc. Natl. Acad. Sci. U.S.A.">
        <title>Bacterial clade with the ribosomal RNA operon on a small plasmid rather than the chromosome.</title>
        <authorList>
            <person name="Anda M."/>
            <person name="Ohtsubo Y."/>
            <person name="Okubo T."/>
            <person name="Sugawara M."/>
            <person name="Nagata Y."/>
            <person name="Tsuda M."/>
            <person name="Minamisawa K."/>
            <person name="Mitsui H."/>
        </authorList>
    </citation>
    <scope>NUCLEOTIDE SEQUENCE</scope>
    <source>
        <strain evidence="8">JCM 14755</strain>
    </source>
</reference>
<dbReference type="GO" id="GO:0008652">
    <property type="term" value="P:amino acid biosynthetic process"/>
    <property type="evidence" value="ECO:0007669"/>
    <property type="project" value="UniProtKB-KW"/>
</dbReference>
<evidence type="ECO:0000256" key="5">
    <source>
        <dbReference type="ARBA" id="ARBA00022840"/>
    </source>
</evidence>
<dbReference type="UniPathway" id="UPA00053">
    <property type="reaction ID" value="UER00088"/>
</dbReference>
<evidence type="ECO:0000256" key="3">
    <source>
        <dbReference type="ARBA" id="ARBA00022741"/>
    </source>
</evidence>
<evidence type="ECO:0000256" key="4">
    <source>
        <dbReference type="ARBA" id="ARBA00022777"/>
    </source>
</evidence>
<dbReference type="PRINTS" id="PR01100">
    <property type="entry name" value="SHIKIMTKNASE"/>
</dbReference>
<dbReference type="SUPFAM" id="SSF52540">
    <property type="entry name" value="P-loop containing nucleoside triphosphate hydrolases"/>
    <property type="match status" value="1"/>
</dbReference>
<protein>
    <recommendedName>
        <fullName evidence="7">Shikimate kinase</fullName>
        <shortName evidence="7">SK</shortName>
        <ecNumber evidence="7">2.7.1.71</ecNumber>
    </recommendedName>
</protein>
<dbReference type="InterPro" id="IPR027417">
    <property type="entry name" value="P-loop_NTPase"/>
</dbReference>
<dbReference type="HAMAP" id="MF_00109">
    <property type="entry name" value="Shikimate_kinase"/>
    <property type="match status" value="1"/>
</dbReference>
<feature type="binding site" evidence="7">
    <location>
        <begin position="29"/>
        <end position="34"/>
    </location>
    <ligand>
        <name>ATP</name>
        <dbReference type="ChEBI" id="CHEBI:30616"/>
    </ligand>
</feature>
<dbReference type="NCBIfam" id="NF010552">
    <property type="entry name" value="PRK13946.1"/>
    <property type="match status" value="1"/>
</dbReference>
<dbReference type="CDD" id="cd00464">
    <property type="entry name" value="SK"/>
    <property type="match status" value="1"/>
</dbReference>
<dbReference type="GO" id="GO:0005524">
    <property type="term" value="F:ATP binding"/>
    <property type="evidence" value="ECO:0007669"/>
    <property type="project" value="UniProtKB-UniRule"/>
</dbReference>
<evidence type="ECO:0000256" key="1">
    <source>
        <dbReference type="ARBA" id="ARBA00022605"/>
    </source>
</evidence>
<dbReference type="EC" id="2.7.1.71" evidence="7"/>
<proteinExistence type="inferred from homology"/>
<comment type="pathway">
    <text evidence="7">Metabolic intermediate biosynthesis; chorismate biosynthesis; chorismate from D-erythrose 4-phosphate and phosphoenolpyruvate: step 5/7.</text>
</comment>